<dbReference type="AlphaFoldDB" id="A0A914YNS6"/>
<reference evidence="2" key="1">
    <citation type="submission" date="2022-11" db="UniProtKB">
        <authorList>
            <consortium name="WormBaseParasite"/>
        </authorList>
    </citation>
    <scope>IDENTIFICATION</scope>
</reference>
<evidence type="ECO:0000313" key="1">
    <source>
        <dbReference type="Proteomes" id="UP000887577"/>
    </source>
</evidence>
<keyword evidence="1" id="KW-1185">Reference proteome</keyword>
<organism evidence="1 2">
    <name type="scientific">Panagrolaimus superbus</name>
    <dbReference type="NCBI Taxonomy" id="310955"/>
    <lineage>
        <taxon>Eukaryota</taxon>
        <taxon>Metazoa</taxon>
        <taxon>Ecdysozoa</taxon>
        <taxon>Nematoda</taxon>
        <taxon>Chromadorea</taxon>
        <taxon>Rhabditida</taxon>
        <taxon>Tylenchina</taxon>
        <taxon>Panagrolaimomorpha</taxon>
        <taxon>Panagrolaimoidea</taxon>
        <taxon>Panagrolaimidae</taxon>
        <taxon>Panagrolaimus</taxon>
    </lineage>
</organism>
<protein>
    <submittedName>
        <fullName evidence="2">Uncharacterized protein</fullName>
    </submittedName>
</protein>
<dbReference type="WBParaSite" id="PSU_v2.g21264.t1">
    <property type="protein sequence ID" value="PSU_v2.g21264.t1"/>
    <property type="gene ID" value="PSU_v2.g21264"/>
</dbReference>
<name>A0A914YNS6_9BILA</name>
<evidence type="ECO:0000313" key="2">
    <source>
        <dbReference type="WBParaSite" id="PSU_v2.g21264.t1"/>
    </source>
</evidence>
<accession>A0A914YNS6</accession>
<dbReference type="Proteomes" id="UP000887577">
    <property type="component" value="Unplaced"/>
</dbReference>
<proteinExistence type="predicted"/>
<sequence>MMPNTRNAFPDPIMKYMVQNVKSSKVFKAVTCRSRRLHNRNPVAVVKCLHNNYEGVWWTCKGACQSYGSSQESVRLDIGNGVRLWVTEKLDLVRPFIDIRRIYQSDASYVSLMNQKMCINDLKVLGNNA</sequence>